<gene>
    <name evidence="1" type="ORF">ACFPKY_12270</name>
</gene>
<evidence type="ECO:0000313" key="1">
    <source>
        <dbReference type="EMBL" id="MFC5493881.1"/>
    </source>
</evidence>
<comment type="caution">
    <text evidence="1">The sequence shown here is derived from an EMBL/GenBank/DDBJ whole genome shotgun (WGS) entry which is preliminary data.</text>
</comment>
<dbReference type="Proteomes" id="UP001595956">
    <property type="component" value="Unassembled WGS sequence"/>
</dbReference>
<reference evidence="2" key="1">
    <citation type="journal article" date="2019" name="Int. J. Syst. Evol. Microbiol.">
        <title>The Global Catalogue of Microorganisms (GCM) 10K type strain sequencing project: providing services to taxonomists for standard genome sequencing and annotation.</title>
        <authorList>
            <consortium name="The Broad Institute Genomics Platform"/>
            <consortium name="The Broad Institute Genome Sequencing Center for Infectious Disease"/>
            <person name="Wu L."/>
            <person name="Ma J."/>
        </authorList>
    </citation>
    <scope>NUCLEOTIDE SEQUENCE [LARGE SCALE GENOMIC DNA]</scope>
    <source>
        <strain evidence="2">KACC 13778</strain>
    </source>
</reference>
<accession>A0ABW0N188</accession>
<keyword evidence="2" id="KW-1185">Reference proteome</keyword>
<name>A0ABW0N188_9ACTN</name>
<evidence type="ECO:0008006" key="3">
    <source>
        <dbReference type="Google" id="ProtNLM"/>
    </source>
</evidence>
<sequence length="105" mass="11075">MTLEADRGALIAAAAGWDGVADEVAAAQTELWSGNGQGAQFGWFANRAGIDSQHDQFITAMIDAMSTGSAKVREIADALRRTAEDFGATDTSVADEFHNEDGTPR</sequence>
<dbReference type="EMBL" id="JBHSMD010000004">
    <property type="protein sequence ID" value="MFC5493881.1"/>
    <property type="molecule type" value="Genomic_DNA"/>
</dbReference>
<proteinExistence type="predicted"/>
<evidence type="ECO:0000313" key="2">
    <source>
        <dbReference type="Proteomes" id="UP001595956"/>
    </source>
</evidence>
<dbReference type="RefSeq" id="WP_345178419.1">
    <property type="nucleotide sequence ID" value="NZ_BAABFQ010000007.1"/>
</dbReference>
<protein>
    <recommendedName>
        <fullName evidence="3">WXG100 family type VII secretion target</fullName>
    </recommendedName>
</protein>
<organism evidence="1 2">
    <name type="scientific">Nocardioides caricicola</name>
    <dbReference type="NCBI Taxonomy" id="634770"/>
    <lineage>
        <taxon>Bacteria</taxon>
        <taxon>Bacillati</taxon>
        <taxon>Actinomycetota</taxon>
        <taxon>Actinomycetes</taxon>
        <taxon>Propionibacteriales</taxon>
        <taxon>Nocardioidaceae</taxon>
        <taxon>Nocardioides</taxon>
    </lineage>
</organism>